<organism evidence="1 2">
    <name type="scientific">Aquarana catesbeiana</name>
    <name type="common">American bullfrog</name>
    <name type="synonym">Rana catesbeiana</name>
    <dbReference type="NCBI Taxonomy" id="8400"/>
    <lineage>
        <taxon>Eukaryota</taxon>
        <taxon>Metazoa</taxon>
        <taxon>Chordata</taxon>
        <taxon>Craniata</taxon>
        <taxon>Vertebrata</taxon>
        <taxon>Euteleostomi</taxon>
        <taxon>Amphibia</taxon>
        <taxon>Batrachia</taxon>
        <taxon>Anura</taxon>
        <taxon>Neobatrachia</taxon>
        <taxon>Ranoidea</taxon>
        <taxon>Ranidae</taxon>
        <taxon>Aquarana</taxon>
    </lineage>
</organism>
<name>A0A2G9R6A6_AQUCT</name>
<evidence type="ECO:0000313" key="1">
    <source>
        <dbReference type="EMBL" id="PIO23417.1"/>
    </source>
</evidence>
<proteinExistence type="predicted"/>
<dbReference type="EMBL" id="KV967268">
    <property type="protein sequence ID" value="PIO23417.1"/>
    <property type="molecule type" value="Genomic_DNA"/>
</dbReference>
<reference evidence="2" key="1">
    <citation type="journal article" date="2017" name="Nat. Commun.">
        <title>The North American bullfrog draft genome provides insight into hormonal regulation of long noncoding RNA.</title>
        <authorList>
            <person name="Hammond S.A."/>
            <person name="Warren R.L."/>
            <person name="Vandervalk B.P."/>
            <person name="Kucuk E."/>
            <person name="Khan H."/>
            <person name="Gibb E.A."/>
            <person name="Pandoh P."/>
            <person name="Kirk H."/>
            <person name="Zhao Y."/>
            <person name="Jones M."/>
            <person name="Mungall A.J."/>
            <person name="Coope R."/>
            <person name="Pleasance S."/>
            <person name="Moore R.A."/>
            <person name="Holt R.A."/>
            <person name="Round J.M."/>
            <person name="Ohora S."/>
            <person name="Walle B.V."/>
            <person name="Veldhoen N."/>
            <person name="Helbing C.C."/>
            <person name="Birol I."/>
        </authorList>
    </citation>
    <scope>NUCLEOTIDE SEQUENCE [LARGE SCALE GENOMIC DNA]</scope>
</reference>
<sequence>GQDVSMPLQIGAYLCSIPSAYSMRMSGKPTTSGSAVSEKVRTRLEALDDLEE</sequence>
<accession>A0A2G9R6A6</accession>
<keyword evidence="2" id="KW-1185">Reference proteome</keyword>
<evidence type="ECO:0000313" key="2">
    <source>
        <dbReference type="Proteomes" id="UP000228934"/>
    </source>
</evidence>
<dbReference type="OrthoDB" id="9808063at2759"/>
<feature type="non-terminal residue" evidence="1">
    <location>
        <position position="1"/>
    </location>
</feature>
<dbReference type="Proteomes" id="UP000228934">
    <property type="component" value="Unassembled WGS sequence"/>
</dbReference>
<protein>
    <submittedName>
        <fullName evidence="1">Uncharacterized protein</fullName>
    </submittedName>
</protein>
<feature type="non-terminal residue" evidence="1">
    <location>
        <position position="52"/>
    </location>
</feature>
<dbReference type="AlphaFoldDB" id="A0A2G9R6A6"/>
<gene>
    <name evidence="1" type="ORF">AB205_0040500</name>
</gene>